<keyword evidence="3" id="KW-1185">Reference proteome</keyword>
<keyword evidence="1" id="KW-0812">Transmembrane</keyword>
<evidence type="ECO:0000313" key="2">
    <source>
        <dbReference type="EMBL" id="TKR95905.1"/>
    </source>
</evidence>
<gene>
    <name evidence="2" type="ORF">L596_010010</name>
</gene>
<name>A0A4V6A6S0_STECR</name>
<organism evidence="2 3">
    <name type="scientific">Steinernema carpocapsae</name>
    <name type="common">Entomopathogenic nematode</name>
    <dbReference type="NCBI Taxonomy" id="34508"/>
    <lineage>
        <taxon>Eukaryota</taxon>
        <taxon>Metazoa</taxon>
        <taxon>Ecdysozoa</taxon>
        <taxon>Nematoda</taxon>
        <taxon>Chromadorea</taxon>
        <taxon>Rhabditida</taxon>
        <taxon>Tylenchina</taxon>
        <taxon>Panagrolaimomorpha</taxon>
        <taxon>Strongyloidoidea</taxon>
        <taxon>Steinernematidae</taxon>
        <taxon>Steinernema</taxon>
    </lineage>
</organism>
<accession>A0A4V6A6S0</accession>
<feature type="transmembrane region" description="Helical" evidence="1">
    <location>
        <begin position="104"/>
        <end position="125"/>
    </location>
</feature>
<sequence length="159" mass="18653">MCDIGHIPPLFYNLILGLVWLVFLLHECMTFSPYMDFFYHYDVANIRMNPDAPLTEILNEITKYFNMTVLGVSSCLYLITVVVIGYRRRRTLAASHSYYEMRILAVAIVIFLVCSLEVLIVHFLIDFYDPRSLRAMILMLVVQINWGWVNPIVYLCMNR</sequence>
<keyword evidence="1" id="KW-0472">Membrane</keyword>
<comment type="caution">
    <text evidence="2">The sequence shown here is derived from an EMBL/GenBank/DDBJ whole genome shotgun (WGS) entry which is preliminary data.</text>
</comment>
<feature type="transmembrane region" description="Helical" evidence="1">
    <location>
        <begin position="64"/>
        <end position="84"/>
    </location>
</feature>
<dbReference type="EMBL" id="AZBU02000002">
    <property type="protein sequence ID" value="TKR95905.1"/>
    <property type="molecule type" value="Genomic_DNA"/>
</dbReference>
<evidence type="ECO:0000313" key="3">
    <source>
        <dbReference type="Proteomes" id="UP000298663"/>
    </source>
</evidence>
<reference evidence="2 3" key="1">
    <citation type="journal article" date="2015" name="Genome Biol.">
        <title>Comparative genomics of Steinernema reveals deeply conserved gene regulatory networks.</title>
        <authorList>
            <person name="Dillman A.R."/>
            <person name="Macchietto M."/>
            <person name="Porter C.F."/>
            <person name="Rogers A."/>
            <person name="Williams B."/>
            <person name="Antoshechkin I."/>
            <person name="Lee M.M."/>
            <person name="Goodwin Z."/>
            <person name="Lu X."/>
            <person name="Lewis E.E."/>
            <person name="Goodrich-Blair H."/>
            <person name="Stock S.P."/>
            <person name="Adams B.J."/>
            <person name="Sternberg P.W."/>
            <person name="Mortazavi A."/>
        </authorList>
    </citation>
    <scope>NUCLEOTIDE SEQUENCE [LARGE SCALE GENOMIC DNA]</scope>
    <source>
        <strain evidence="2 3">ALL</strain>
    </source>
</reference>
<proteinExistence type="predicted"/>
<reference evidence="2 3" key="2">
    <citation type="journal article" date="2019" name="G3 (Bethesda)">
        <title>Hybrid Assembly of the Genome of the Entomopathogenic Nematode Steinernema carpocapsae Identifies the X-Chromosome.</title>
        <authorList>
            <person name="Serra L."/>
            <person name="Macchietto M."/>
            <person name="Macias-Munoz A."/>
            <person name="McGill C.J."/>
            <person name="Rodriguez I.M."/>
            <person name="Rodriguez B."/>
            <person name="Murad R."/>
            <person name="Mortazavi A."/>
        </authorList>
    </citation>
    <scope>NUCLEOTIDE SEQUENCE [LARGE SCALE GENOMIC DNA]</scope>
    <source>
        <strain evidence="2 3">ALL</strain>
    </source>
</reference>
<evidence type="ECO:0000256" key="1">
    <source>
        <dbReference type="SAM" id="Phobius"/>
    </source>
</evidence>
<dbReference type="AlphaFoldDB" id="A0A4V6A6S0"/>
<dbReference type="Proteomes" id="UP000298663">
    <property type="component" value="Unassembled WGS sequence"/>
</dbReference>
<protein>
    <submittedName>
        <fullName evidence="2">Uncharacterized protein</fullName>
    </submittedName>
</protein>
<feature type="transmembrane region" description="Helical" evidence="1">
    <location>
        <begin position="12"/>
        <end position="32"/>
    </location>
</feature>
<feature type="transmembrane region" description="Helical" evidence="1">
    <location>
        <begin position="137"/>
        <end position="157"/>
    </location>
</feature>
<keyword evidence="1" id="KW-1133">Transmembrane helix</keyword>